<dbReference type="GO" id="GO:0000270">
    <property type="term" value="P:peptidoglycan metabolic process"/>
    <property type="evidence" value="ECO:0007669"/>
    <property type="project" value="TreeGrafter"/>
</dbReference>
<dbReference type="CDD" id="cd06259">
    <property type="entry name" value="YdcF-like"/>
    <property type="match status" value="1"/>
</dbReference>
<gene>
    <name evidence="3" type="ORF">DK843_20610</name>
</gene>
<dbReference type="KEGG" id="chrb:DK843_20610"/>
<feature type="transmembrane region" description="Helical" evidence="1">
    <location>
        <begin position="6"/>
        <end position="30"/>
    </location>
</feature>
<sequence length="252" mass="27163">MASLTVVSHALLGALLLPPLLNLLPIVAGAAAIRRWPRAGRLLLAFGVTLTYLLSIPQTAIWLAQGVERYPTIRPADLSSVDAIVVLGGGKRQASEYEAIVPGDDTLARLRYGAYLARHSHKPLLVTGGAPLGGVPEGEVMARTLQQDYGLTAHWVESRSSTTLENAQLSAPMLKAAGATRIALVSQGWHLARAVPFFQRQGLQVLPAPTGLIRYEGPAFMRYVPSGGAMRNCHVLLREYIGLLYYRLRPGA</sequence>
<evidence type="ECO:0000259" key="2">
    <source>
        <dbReference type="Pfam" id="PF02698"/>
    </source>
</evidence>
<proteinExistence type="predicted"/>
<dbReference type="RefSeq" id="WP_114074215.1">
    <property type="nucleotide sequence ID" value="NZ_CP029554.1"/>
</dbReference>
<reference evidence="3 4" key="1">
    <citation type="submission" date="2018-05" db="EMBL/GenBank/DDBJ databases">
        <title>Genome sequencing, assembly and analysis of the novel insecticidal bacterium, Chromobacterium phragmitis.</title>
        <authorList>
            <person name="Sparks M.E."/>
            <person name="Blackburn M.B."/>
            <person name="Gundersen-Rindal D.E."/>
        </authorList>
    </citation>
    <scope>NUCLEOTIDE SEQUENCE [LARGE SCALE GENOMIC DNA]</scope>
    <source>
        <strain evidence="3">IIBBL 274-1</strain>
    </source>
</reference>
<evidence type="ECO:0000313" key="3">
    <source>
        <dbReference type="EMBL" id="AXE36486.1"/>
    </source>
</evidence>
<name>A0A344UMI8_9NEIS</name>
<keyword evidence="1" id="KW-1133">Transmembrane helix</keyword>
<dbReference type="PANTHER" id="PTHR30336">
    <property type="entry name" value="INNER MEMBRANE PROTEIN, PROBABLE PERMEASE"/>
    <property type="match status" value="1"/>
</dbReference>
<evidence type="ECO:0000313" key="4">
    <source>
        <dbReference type="Proteomes" id="UP000252038"/>
    </source>
</evidence>
<dbReference type="GO" id="GO:0005886">
    <property type="term" value="C:plasma membrane"/>
    <property type="evidence" value="ECO:0007669"/>
    <property type="project" value="TreeGrafter"/>
</dbReference>
<dbReference type="GO" id="GO:0043164">
    <property type="term" value="P:Gram-negative-bacterium-type cell wall biogenesis"/>
    <property type="evidence" value="ECO:0007669"/>
    <property type="project" value="TreeGrafter"/>
</dbReference>
<dbReference type="Pfam" id="PF02698">
    <property type="entry name" value="DUF218"/>
    <property type="match status" value="1"/>
</dbReference>
<dbReference type="Proteomes" id="UP000252038">
    <property type="component" value="Chromosome"/>
</dbReference>
<protein>
    <recommendedName>
        <fullName evidence="2">DUF218 domain-containing protein</fullName>
    </recommendedName>
</protein>
<dbReference type="AlphaFoldDB" id="A0A344UMI8"/>
<keyword evidence="1" id="KW-0812">Transmembrane</keyword>
<organism evidence="3 4">
    <name type="scientific">Chromobacterium phragmitis</name>
    <dbReference type="NCBI Taxonomy" id="2202141"/>
    <lineage>
        <taxon>Bacteria</taxon>
        <taxon>Pseudomonadati</taxon>
        <taxon>Pseudomonadota</taxon>
        <taxon>Betaproteobacteria</taxon>
        <taxon>Neisseriales</taxon>
        <taxon>Chromobacteriaceae</taxon>
        <taxon>Chromobacterium</taxon>
    </lineage>
</organism>
<dbReference type="InterPro" id="IPR014729">
    <property type="entry name" value="Rossmann-like_a/b/a_fold"/>
</dbReference>
<dbReference type="EMBL" id="CP029554">
    <property type="protein sequence ID" value="AXE36486.1"/>
    <property type="molecule type" value="Genomic_DNA"/>
</dbReference>
<dbReference type="PANTHER" id="PTHR30336:SF4">
    <property type="entry name" value="ENVELOPE BIOGENESIS FACTOR ELYC"/>
    <property type="match status" value="1"/>
</dbReference>
<accession>A0A344UMI8</accession>
<keyword evidence="1" id="KW-0472">Membrane</keyword>
<feature type="domain" description="DUF218" evidence="2">
    <location>
        <begin position="82"/>
        <end position="242"/>
    </location>
</feature>
<dbReference type="Gene3D" id="3.40.50.620">
    <property type="entry name" value="HUPs"/>
    <property type="match status" value="1"/>
</dbReference>
<dbReference type="InterPro" id="IPR051599">
    <property type="entry name" value="Cell_Envelope_Assoc"/>
</dbReference>
<dbReference type="InterPro" id="IPR003848">
    <property type="entry name" value="DUF218"/>
</dbReference>
<feature type="transmembrane region" description="Helical" evidence="1">
    <location>
        <begin position="42"/>
        <end position="64"/>
    </location>
</feature>
<evidence type="ECO:0000256" key="1">
    <source>
        <dbReference type="SAM" id="Phobius"/>
    </source>
</evidence>